<name>A0AAE3H286_9BACT</name>
<organism evidence="2 3">
    <name type="scientific">Lacihabitans soyangensis</name>
    <dbReference type="NCBI Taxonomy" id="869394"/>
    <lineage>
        <taxon>Bacteria</taxon>
        <taxon>Pseudomonadati</taxon>
        <taxon>Bacteroidota</taxon>
        <taxon>Cytophagia</taxon>
        <taxon>Cytophagales</taxon>
        <taxon>Leadbetterellaceae</taxon>
        <taxon>Lacihabitans</taxon>
    </lineage>
</organism>
<comment type="caution">
    <text evidence="2">The sequence shown here is derived from an EMBL/GenBank/DDBJ whole genome shotgun (WGS) entry which is preliminary data.</text>
</comment>
<keyword evidence="3" id="KW-1185">Reference proteome</keyword>
<keyword evidence="1" id="KW-0812">Transmembrane</keyword>
<dbReference type="Proteomes" id="UP001204144">
    <property type="component" value="Unassembled WGS sequence"/>
</dbReference>
<dbReference type="EMBL" id="RJUF01000033">
    <property type="protein sequence ID" value="MCP9763622.1"/>
    <property type="molecule type" value="Genomic_DNA"/>
</dbReference>
<keyword evidence="1" id="KW-0472">Membrane</keyword>
<proteinExistence type="predicted"/>
<reference evidence="2 3" key="1">
    <citation type="submission" date="2018-11" db="EMBL/GenBank/DDBJ databases">
        <title>Novel bacteria species description.</title>
        <authorList>
            <person name="Han J.-H."/>
        </authorList>
    </citation>
    <scope>NUCLEOTIDE SEQUENCE [LARGE SCALE GENOMIC DNA]</scope>
    <source>
        <strain evidence="2 3">KCTC23259</strain>
    </source>
</reference>
<evidence type="ECO:0000313" key="3">
    <source>
        <dbReference type="Proteomes" id="UP001204144"/>
    </source>
</evidence>
<evidence type="ECO:0000256" key="1">
    <source>
        <dbReference type="SAM" id="Phobius"/>
    </source>
</evidence>
<keyword evidence="1" id="KW-1133">Transmembrane helix</keyword>
<feature type="transmembrane region" description="Helical" evidence="1">
    <location>
        <begin position="29"/>
        <end position="45"/>
    </location>
</feature>
<gene>
    <name evidence="2" type="ORF">EGI31_11700</name>
</gene>
<sequence length="68" mass="8221">MWRYPSDRDLEENGLPTYIDMVFKTPLKWVYLFFIIFAIGIVFLVRHHNAKNEQIHKEKVANKKTIQK</sequence>
<accession>A0AAE3H286</accession>
<evidence type="ECO:0000313" key="2">
    <source>
        <dbReference type="EMBL" id="MCP9763622.1"/>
    </source>
</evidence>
<dbReference type="AlphaFoldDB" id="A0AAE3H286"/>
<protein>
    <submittedName>
        <fullName evidence="2">Uncharacterized protein</fullName>
    </submittedName>
</protein>